<organism evidence="3 4">
    <name type="scientific">Solidesulfovibrio fructosivorans JJ]</name>
    <dbReference type="NCBI Taxonomy" id="596151"/>
    <lineage>
        <taxon>Bacteria</taxon>
        <taxon>Pseudomonadati</taxon>
        <taxon>Thermodesulfobacteriota</taxon>
        <taxon>Desulfovibrionia</taxon>
        <taxon>Desulfovibrionales</taxon>
        <taxon>Desulfovibrionaceae</taxon>
        <taxon>Solidesulfovibrio</taxon>
    </lineage>
</organism>
<dbReference type="PANTHER" id="PTHR46268:SF6">
    <property type="entry name" value="UNIVERSAL STRESS PROTEIN UP12"/>
    <property type="match status" value="1"/>
</dbReference>
<evidence type="ECO:0000313" key="4">
    <source>
        <dbReference type="Proteomes" id="UP000006250"/>
    </source>
</evidence>
<dbReference type="OrthoDB" id="5512840at2"/>
<dbReference type="Gene3D" id="3.40.50.620">
    <property type="entry name" value="HUPs"/>
    <property type="match status" value="2"/>
</dbReference>
<dbReference type="InterPro" id="IPR006016">
    <property type="entry name" value="UspA"/>
</dbReference>
<dbReference type="AlphaFoldDB" id="E1JTY8"/>
<comment type="similarity">
    <text evidence="1">Belongs to the universal stress protein A family.</text>
</comment>
<evidence type="ECO:0000256" key="1">
    <source>
        <dbReference type="ARBA" id="ARBA00008791"/>
    </source>
</evidence>
<dbReference type="PANTHER" id="PTHR46268">
    <property type="entry name" value="STRESS RESPONSE PROTEIN NHAX"/>
    <property type="match status" value="1"/>
</dbReference>
<dbReference type="InterPro" id="IPR014729">
    <property type="entry name" value="Rossmann-like_a/b/a_fold"/>
</dbReference>
<sequence length="315" mass="34447">MFGKIVFATSGAPDCDSAARVAFDMAGRYGSEIVVFHCLGIPGKGDSNLVLDVRTGEEVDADEEYLEGVREELRTTYAIQLSACKNARIEIAVGNPSREVLRMARKEDADLIVMGARRAGVEVGGFYRRGVIGGTHRKVAKAARCPVLTVSRPAASFWGGFSNIVFATDFSKASQSAFKLAQSITRDVDGELHLFHCLDLDRLQSPIALTQEGIEGRLADARRRIQVEYAAKLGDLAKRASIEVWEGSPYVEIVKFARERQADLIVMAHHTRNVDPDEGPDERPFGSTLEQVLVRATCPVISVNRPDKLPEASEA</sequence>
<dbReference type="RefSeq" id="WP_005991867.1">
    <property type="nucleotide sequence ID" value="NZ_AECZ01000005.1"/>
</dbReference>
<gene>
    <name evidence="3" type="ORF">DesfrDRAFT_1087</name>
</gene>
<reference evidence="3 4" key="1">
    <citation type="submission" date="2010-08" db="EMBL/GenBank/DDBJ databases">
        <title>The draft genome of Desulfovibrio fructosovorans JJ.</title>
        <authorList>
            <consortium name="US DOE Joint Genome Institute (JGI-PGF)"/>
            <person name="Lucas S."/>
            <person name="Copeland A."/>
            <person name="Lapidus A."/>
            <person name="Cheng J.-F."/>
            <person name="Bruce D."/>
            <person name="Goodwin L."/>
            <person name="Pitluck S."/>
            <person name="Land M.L."/>
            <person name="Hauser L."/>
            <person name="Chang Y.-J."/>
            <person name="Jeffries C."/>
            <person name="Wall J.D."/>
            <person name="Stahl D.A."/>
            <person name="Arkin A.P."/>
            <person name="Dehal P."/>
            <person name="Stolyar S.M."/>
            <person name="Hazen T.C."/>
            <person name="Woyke T.J."/>
        </authorList>
    </citation>
    <scope>NUCLEOTIDE SEQUENCE [LARGE SCALE GENOMIC DNA]</scope>
    <source>
        <strain evidence="3 4">JJ</strain>
    </source>
</reference>
<protein>
    <submittedName>
        <fullName evidence="3">UspA domain protein</fullName>
    </submittedName>
</protein>
<feature type="domain" description="UspA" evidence="2">
    <location>
        <begin position="161"/>
        <end position="303"/>
    </location>
</feature>
<dbReference type="EMBL" id="AECZ01000005">
    <property type="protein sequence ID" value="EFL52267.1"/>
    <property type="molecule type" value="Genomic_DNA"/>
</dbReference>
<dbReference type="InterPro" id="IPR006015">
    <property type="entry name" value="Universal_stress_UspA"/>
</dbReference>
<accession>E1JTY8</accession>
<dbReference type="Proteomes" id="UP000006250">
    <property type="component" value="Unassembled WGS sequence"/>
</dbReference>
<dbReference type="PRINTS" id="PR01438">
    <property type="entry name" value="UNVRSLSTRESS"/>
</dbReference>
<feature type="domain" description="UspA" evidence="2">
    <location>
        <begin position="1"/>
        <end position="150"/>
    </location>
</feature>
<name>E1JTY8_SOLFR</name>
<dbReference type="eggNOG" id="COG0589">
    <property type="taxonomic scope" value="Bacteria"/>
</dbReference>
<dbReference type="Pfam" id="PF00582">
    <property type="entry name" value="Usp"/>
    <property type="match status" value="2"/>
</dbReference>
<proteinExistence type="inferred from homology"/>
<evidence type="ECO:0000313" key="3">
    <source>
        <dbReference type="EMBL" id="EFL52267.1"/>
    </source>
</evidence>
<comment type="caution">
    <text evidence="3">The sequence shown here is derived from an EMBL/GenBank/DDBJ whole genome shotgun (WGS) entry which is preliminary data.</text>
</comment>
<dbReference type="SUPFAM" id="SSF52402">
    <property type="entry name" value="Adenine nucleotide alpha hydrolases-like"/>
    <property type="match status" value="2"/>
</dbReference>
<dbReference type="CDD" id="cd00293">
    <property type="entry name" value="USP-like"/>
    <property type="match status" value="2"/>
</dbReference>
<keyword evidence="4" id="KW-1185">Reference proteome</keyword>
<evidence type="ECO:0000259" key="2">
    <source>
        <dbReference type="Pfam" id="PF00582"/>
    </source>
</evidence>
<dbReference type="STRING" id="596151.DesfrDRAFT_1087"/>